<evidence type="ECO:0000259" key="2">
    <source>
        <dbReference type="Pfam" id="PF03372"/>
    </source>
</evidence>
<comment type="caution">
    <text evidence="3">The sequence shown here is derived from an EMBL/GenBank/DDBJ whole genome shotgun (WGS) entry which is preliminary data.</text>
</comment>
<reference evidence="3 4" key="1">
    <citation type="submission" date="2016-04" db="EMBL/GenBank/DDBJ databases">
        <title>Genome analyses suggest a sexual origin of heterokaryosis in a supposedly ancient asexual fungus.</title>
        <authorList>
            <person name="Ropars J."/>
            <person name="Sedzielewska K."/>
            <person name="Noel J."/>
            <person name="Charron P."/>
            <person name="Farinelli L."/>
            <person name="Marton T."/>
            <person name="Kruger M."/>
            <person name="Pelin A."/>
            <person name="Brachmann A."/>
            <person name="Corradi N."/>
        </authorList>
    </citation>
    <scope>NUCLEOTIDE SEQUENCE [LARGE SCALE GENOMIC DNA]</scope>
    <source>
        <strain evidence="3 4">C2</strain>
    </source>
</reference>
<feature type="compositionally biased region" description="Polar residues" evidence="1">
    <location>
        <begin position="151"/>
        <end position="176"/>
    </location>
</feature>
<name>A0A2N1MC53_9GLOM</name>
<accession>A0A2N1MC53</accession>
<dbReference type="VEuPathDB" id="FungiDB:FUN_001256"/>
<dbReference type="InterPro" id="IPR005135">
    <property type="entry name" value="Endo/exonuclease/phosphatase"/>
</dbReference>
<dbReference type="GO" id="GO:0003824">
    <property type="term" value="F:catalytic activity"/>
    <property type="evidence" value="ECO:0007669"/>
    <property type="project" value="InterPro"/>
</dbReference>
<dbReference type="Gene3D" id="3.60.10.10">
    <property type="entry name" value="Endonuclease/exonuclease/phosphatase"/>
    <property type="match status" value="1"/>
</dbReference>
<dbReference type="VEuPathDB" id="FungiDB:RhiirA1_403342"/>
<feature type="domain" description="Endonuclease/exonuclease/phosphatase" evidence="2">
    <location>
        <begin position="268"/>
        <end position="526"/>
    </location>
</feature>
<evidence type="ECO:0000313" key="3">
    <source>
        <dbReference type="EMBL" id="PKK59216.1"/>
    </source>
</evidence>
<evidence type="ECO:0000313" key="4">
    <source>
        <dbReference type="Proteomes" id="UP000233469"/>
    </source>
</evidence>
<organism evidence="3 4">
    <name type="scientific">Rhizophagus irregularis</name>
    <dbReference type="NCBI Taxonomy" id="588596"/>
    <lineage>
        <taxon>Eukaryota</taxon>
        <taxon>Fungi</taxon>
        <taxon>Fungi incertae sedis</taxon>
        <taxon>Mucoromycota</taxon>
        <taxon>Glomeromycotina</taxon>
        <taxon>Glomeromycetes</taxon>
        <taxon>Glomerales</taxon>
        <taxon>Glomeraceae</taxon>
        <taxon>Rhizophagus</taxon>
    </lineage>
</organism>
<dbReference type="InterPro" id="IPR036691">
    <property type="entry name" value="Endo/exonu/phosph_ase_sf"/>
</dbReference>
<dbReference type="Pfam" id="PF03372">
    <property type="entry name" value="Exo_endo_phos"/>
    <property type="match status" value="1"/>
</dbReference>
<reference evidence="3 4" key="2">
    <citation type="submission" date="2017-10" db="EMBL/GenBank/DDBJ databases">
        <title>Extensive intraspecific genome diversity in a model arbuscular mycorrhizal fungus.</title>
        <authorList>
            <person name="Chen E.C.H."/>
            <person name="Morin E."/>
            <person name="Baudet D."/>
            <person name="Noel J."/>
            <person name="Ndikumana S."/>
            <person name="Charron P."/>
            <person name="St-Onge C."/>
            <person name="Giorgi J."/>
            <person name="Grigoriev I.V."/>
            <person name="Roux C."/>
            <person name="Martin F.M."/>
            <person name="Corradi N."/>
        </authorList>
    </citation>
    <scope>NUCLEOTIDE SEQUENCE [LARGE SCALE GENOMIC DNA]</scope>
    <source>
        <strain evidence="3 4">C2</strain>
    </source>
</reference>
<dbReference type="AlphaFoldDB" id="A0A2N1MC53"/>
<gene>
    <name evidence="3" type="ORF">RhiirC2_719970</name>
</gene>
<feature type="compositionally biased region" description="Polar residues" evidence="1">
    <location>
        <begin position="101"/>
        <end position="129"/>
    </location>
</feature>
<sequence length="558" mass="65281">MTDQDFELYNKFDTNFQGFQLHIFPVQGFILNNTCGYCGKENHNIYYCTETDYSIIPHNKEKKYRKKFLQRQHAYKLNDTIKNSYDQIRSFTKPQDRCPQLQDQSTRYKPNNYRHSSQGNNIHNSSPNDLTYPKGLNPRPKRTPIGRLNNWDKTQSPQANTNSSSSKGKQIINQESSNEDLTKKINHLETIITDLSAQIRAYGNENYAYPPTMNSWMSVSLTRNITTRVVDTNPQAQLKPMMYISPDSSYTPSRPTDIISDYKQLVFATHNIKGGFKKKKDNIIAMMIEQRIDFLHICETNERDNNFDINKSKAHIKYLTPFNNEFSNSFFIINNPNKEKLGGGSCIIMTERLHNHLESTKIIQQGRYISNVFNFKNKKKFYIHSIYLPNLEPDHQDTYRSVTKSLFETLNQQPNKVGHVTLILGDFNINDLYKIKPSLKNKNLDFLKNCIYHNRQNRDIVQLILQHFDMVHLGEKFNQKQMPTFYHVDITKTPSTIDYIFGSKNLCNQITEFIILDNNNWYTSDHKVVLTSIDHPNANLNKSKKFFNLSRDISNHED</sequence>
<dbReference type="SUPFAM" id="SSF56219">
    <property type="entry name" value="DNase I-like"/>
    <property type="match status" value="1"/>
</dbReference>
<dbReference type="EMBL" id="LLXL01003156">
    <property type="protein sequence ID" value="PKK59216.1"/>
    <property type="molecule type" value="Genomic_DNA"/>
</dbReference>
<evidence type="ECO:0000256" key="1">
    <source>
        <dbReference type="SAM" id="MobiDB-lite"/>
    </source>
</evidence>
<proteinExistence type="predicted"/>
<dbReference type="Proteomes" id="UP000233469">
    <property type="component" value="Unassembled WGS sequence"/>
</dbReference>
<protein>
    <submittedName>
        <fullName evidence="3">DNase I-like protein</fullName>
    </submittedName>
</protein>
<feature type="region of interest" description="Disordered" evidence="1">
    <location>
        <begin position="91"/>
        <end position="178"/>
    </location>
</feature>